<gene>
    <name evidence="8" type="ORF">HPP92_004282</name>
</gene>
<evidence type="ECO:0000256" key="7">
    <source>
        <dbReference type="SAM" id="MobiDB-lite"/>
    </source>
</evidence>
<keyword evidence="6" id="KW-0217">Developmental protein</keyword>
<evidence type="ECO:0000256" key="3">
    <source>
        <dbReference type="ARBA" id="ARBA00022525"/>
    </source>
</evidence>
<keyword evidence="9" id="KW-1185">Reference proteome</keyword>
<dbReference type="PANTHER" id="PTHR33109:SF3">
    <property type="entry name" value="EPIDERMAL PATTERNING FACTOR-LIKE PROTEIN"/>
    <property type="match status" value="1"/>
</dbReference>
<evidence type="ECO:0000256" key="2">
    <source>
        <dbReference type="ARBA" id="ARBA00008127"/>
    </source>
</evidence>
<name>A0A835S425_VANPL</name>
<dbReference type="PANTHER" id="PTHR33109">
    <property type="entry name" value="EPIDERMAL PATTERNING FACTOR-LIKE PROTEIN 4"/>
    <property type="match status" value="1"/>
</dbReference>
<evidence type="ECO:0000313" key="8">
    <source>
        <dbReference type="EMBL" id="KAG0499591.1"/>
    </source>
</evidence>
<comment type="subcellular location">
    <subcellularLocation>
        <location evidence="1 6">Secreted</location>
    </subcellularLocation>
</comment>
<feature type="region of interest" description="Disordered" evidence="7">
    <location>
        <begin position="1"/>
        <end position="21"/>
    </location>
</feature>
<comment type="similarity">
    <text evidence="2 6">Belongs to the plant cysteine rich small secretory peptide family. Epidermal patterning factor subfamily.</text>
</comment>
<evidence type="ECO:0000256" key="4">
    <source>
        <dbReference type="ARBA" id="ARBA00022729"/>
    </source>
</evidence>
<accession>A0A835S425</accession>
<dbReference type="GO" id="GO:0010052">
    <property type="term" value="P:guard cell differentiation"/>
    <property type="evidence" value="ECO:0007669"/>
    <property type="project" value="UniProtKB-UniRule"/>
</dbReference>
<evidence type="ECO:0000256" key="6">
    <source>
        <dbReference type="RuleBase" id="RU367102"/>
    </source>
</evidence>
<protein>
    <recommendedName>
        <fullName evidence="6">Epidermal patterning factor-like protein</fullName>
    </recommendedName>
</protein>
<dbReference type="AlphaFoldDB" id="A0A835S425"/>
<dbReference type="GO" id="GO:0005576">
    <property type="term" value="C:extracellular region"/>
    <property type="evidence" value="ECO:0007669"/>
    <property type="project" value="UniProtKB-SubCell"/>
</dbReference>
<evidence type="ECO:0000256" key="1">
    <source>
        <dbReference type="ARBA" id="ARBA00004613"/>
    </source>
</evidence>
<keyword evidence="3 6" id="KW-0964">Secreted</keyword>
<sequence>MHSARPQPFKRSQITVQKSQSDGRMSSQTTIYGLLRVIVCLQLLLLLPDSVSCVGRQCSLLCSAPRRLQGAVEEKVRLGSTPPRCLNRCSACEPCTAVQVPTLPAPTELLSADPPPFGQYSSNYKPLEWKCRCGNRFFNPIGCRVGFESSMVFRFCNRFETTDR</sequence>
<proteinExistence type="inferred from homology"/>
<keyword evidence="4" id="KW-0732">Signal</keyword>
<evidence type="ECO:0000313" key="9">
    <source>
        <dbReference type="Proteomes" id="UP000636800"/>
    </source>
</evidence>
<organism evidence="8 9">
    <name type="scientific">Vanilla planifolia</name>
    <name type="common">Vanilla</name>
    <dbReference type="NCBI Taxonomy" id="51239"/>
    <lineage>
        <taxon>Eukaryota</taxon>
        <taxon>Viridiplantae</taxon>
        <taxon>Streptophyta</taxon>
        <taxon>Embryophyta</taxon>
        <taxon>Tracheophyta</taxon>
        <taxon>Spermatophyta</taxon>
        <taxon>Magnoliopsida</taxon>
        <taxon>Liliopsida</taxon>
        <taxon>Asparagales</taxon>
        <taxon>Orchidaceae</taxon>
        <taxon>Vanilloideae</taxon>
        <taxon>Vanilleae</taxon>
        <taxon>Vanilla</taxon>
    </lineage>
</organism>
<comment type="function">
    <text evidence="6">Controls stomatal patterning.</text>
</comment>
<comment type="caution">
    <text evidence="8">The sequence shown here is derived from an EMBL/GenBank/DDBJ whole genome shotgun (WGS) entry which is preliminary data.</text>
</comment>
<dbReference type="InterPro" id="IPR039455">
    <property type="entry name" value="EPFL"/>
</dbReference>
<dbReference type="OrthoDB" id="10250769at2759"/>
<dbReference type="Pfam" id="PF17181">
    <property type="entry name" value="EPF"/>
    <property type="match status" value="1"/>
</dbReference>
<evidence type="ECO:0000256" key="5">
    <source>
        <dbReference type="ARBA" id="ARBA00023157"/>
    </source>
</evidence>
<dbReference type="EMBL" id="JADCNL010000001">
    <property type="protein sequence ID" value="KAG0499591.1"/>
    <property type="molecule type" value="Genomic_DNA"/>
</dbReference>
<feature type="compositionally biased region" description="Polar residues" evidence="7">
    <location>
        <begin position="10"/>
        <end position="21"/>
    </location>
</feature>
<keyword evidence="5" id="KW-1015">Disulfide bond</keyword>
<reference evidence="8 9" key="1">
    <citation type="journal article" date="2020" name="Nat. Food">
        <title>A phased Vanilla planifolia genome enables genetic improvement of flavour and production.</title>
        <authorList>
            <person name="Hasing T."/>
            <person name="Tang H."/>
            <person name="Brym M."/>
            <person name="Khazi F."/>
            <person name="Huang T."/>
            <person name="Chambers A.H."/>
        </authorList>
    </citation>
    <scope>NUCLEOTIDE SEQUENCE [LARGE SCALE GENOMIC DNA]</scope>
    <source>
        <tissue evidence="8">Leaf</tissue>
    </source>
</reference>
<dbReference type="Proteomes" id="UP000636800">
    <property type="component" value="Chromosome 1"/>
</dbReference>